<evidence type="ECO:0000256" key="3">
    <source>
        <dbReference type="SAM" id="MobiDB-lite"/>
    </source>
</evidence>
<sequence>MKSTSILGATLALSAIQLAFPEQQAHAHGWTEYPEARQSICYEQGGLWSGTPPNAACAQAKALSGTYPFVQRNEYAINIAAPHYNDMDAVKAAVPDGSLCYANDPQKSGMGAEHSEWTRTEMQPGTFELVFNATAPHNPSFWQFYLTKPGVDVSKPLKWGDLELIQQYGNIAVDGDKKYRMEVTIPADRSGDAILYTRWQRDDTVGEGFYNCSDITISGDGPIDPPEPGLPYLEQGEAFIPSDINLTTPALGESVNYTVFNQSGEVHSHFSLTITADNQADWDRLLASQVNGYYETNYGGQVFIGRWHAEMNHYMYFRNELHNNFINSKDGQAYGELSITPPNEHIEAVITPAVLRTIENATVTHGDYVVLTPKDSVGDVESVSWQQISGAPIETEIGSNNELIINTEHLENTTYQLSFELTINGESEQDTAVYSFTIEPSEETPAPGPGPEPGNDWNSSTVYTGGETVTHNGQEWTAQWWTQGEEPGTTGEWGVWR</sequence>
<accession>A0A9X2CL03</accession>
<feature type="domain" description="Chitin-binding type-3" evidence="4">
    <location>
        <begin position="454"/>
        <end position="497"/>
    </location>
</feature>
<proteinExistence type="predicted"/>
<dbReference type="GO" id="GO:0004497">
    <property type="term" value="F:monooxygenase activity"/>
    <property type="evidence" value="ECO:0007669"/>
    <property type="project" value="UniProtKB-KW"/>
</dbReference>
<evidence type="ECO:0000256" key="1">
    <source>
        <dbReference type="ARBA" id="ARBA00022729"/>
    </source>
</evidence>
<name>A0A9X2CL03_9GAMM</name>
<dbReference type="AlphaFoldDB" id="A0A9X2CL03"/>
<dbReference type="InterPro" id="IPR051024">
    <property type="entry name" value="GlcNAc_Chitin_IntDeg"/>
</dbReference>
<dbReference type="InterPro" id="IPR003610">
    <property type="entry name" value="CBM5/12"/>
</dbReference>
<feature type="compositionally biased region" description="Polar residues" evidence="3">
    <location>
        <begin position="456"/>
        <end position="468"/>
    </location>
</feature>
<keyword evidence="5" id="KW-0560">Oxidoreductase</keyword>
<protein>
    <submittedName>
        <fullName evidence="5">Lytic polysaccharide monooxygenase</fullName>
    </submittedName>
</protein>
<dbReference type="EMBL" id="JAKIKP010000003">
    <property type="protein sequence ID" value="MCL1142175.1"/>
    <property type="molecule type" value="Genomic_DNA"/>
</dbReference>
<dbReference type="CDD" id="cd21177">
    <property type="entry name" value="LPMO_AA10"/>
    <property type="match status" value="1"/>
</dbReference>
<reference evidence="5" key="1">
    <citation type="submission" date="2022-01" db="EMBL/GenBank/DDBJ databases">
        <title>Whole genome-based taxonomy of the Shewanellaceae.</title>
        <authorList>
            <person name="Martin-Rodriguez A.J."/>
        </authorList>
    </citation>
    <scope>NUCLEOTIDE SEQUENCE</scope>
    <source>
        <strain evidence="5">DSM 16422</strain>
    </source>
</reference>
<evidence type="ECO:0000256" key="2">
    <source>
        <dbReference type="ARBA" id="ARBA00022801"/>
    </source>
</evidence>
<comment type="caution">
    <text evidence="5">The sequence shown here is derived from an EMBL/GenBank/DDBJ whole genome shotgun (WGS) entry which is preliminary data.</text>
</comment>
<dbReference type="Proteomes" id="UP001139333">
    <property type="component" value="Unassembled WGS sequence"/>
</dbReference>
<dbReference type="SMART" id="SM00495">
    <property type="entry name" value="ChtBD3"/>
    <property type="match status" value="1"/>
</dbReference>
<dbReference type="Pfam" id="PF03067">
    <property type="entry name" value="LPMO_10"/>
    <property type="match status" value="1"/>
</dbReference>
<dbReference type="Pfam" id="PF02839">
    <property type="entry name" value="CBM_5_12"/>
    <property type="match status" value="1"/>
</dbReference>
<dbReference type="InterPro" id="IPR036573">
    <property type="entry name" value="CBM_sf_5/12"/>
</dbReference>
<dbReference type="CDD" id="cd12215">
    <property type="entry name" value="ChiC_BD"/>
    <property type="match status" value="1"/>
</dbReference>
<keyword evidence="1" id="KW-0732">Signal</keyword>
<dbReference type="Gene3D" id="2.10.10.20">
    <property type="entry name" value="Carbohydrate-binding module superfamily 5/12"/>
    <property type="match status" value="1"/>
</dbReference>
<keyword evidence="2" id="KW-0378">Hydrolase</keyword>
<dbReference type="SUPFAM" id="SSF81296">
    <property type="entry name" value="E set domains"/>
    <property type="match status" value="1"/>
</dbReference>
<organism evidence="5 6">
    <name type="scientific">Shewanella gaetbuli</name>
    <dbReference type="NCBI Taxonomy" id="220752"/>
    <lineage>
        <taxon>Bacteria</taxon>
        <taxon>Pseudomonadati</taxon>
        <taxon>Pseudomonadota</taxon>
        <taxon>Gammaproteobacteria</taxon>
        <taxon>Alteromonadales</taxon>
        <taxon>Shewanellaceae</taxon>
        <taxon>Shewanella</taxon>
    </lineage>
</organism>
<gene>
    <name evidence="5" type="ORF">L2672_05640</name>
</gene>
<dbReference type="GO" id="GO:0005975">
    <property type="term" value="P:carbohydrate metabolic process"/>
    <property type="evidence" value="ECO:0007669"/>
    <property type="project" value="InterPro"/>
</dbReference>
<dbReference type="RefSeq" id="WP_248994860.1">
    <property type="nucleotide sequence ID" value="NZ_JAKIKP010000003.1"/>
</dbReference>
<dbReference type="InterPro" id="IPR014756">
    <property type="entry name" value="Ig_E-set"/>
</dbReference>
<evidence type="ECO:0000313" key="5">
    <source>
        <dbReference type="EMBL" id="MCL1142175.1"/>
    </source>
</evidence>
<evidence type="ECO:0000259" key="4">
    <source>
        <dbReference type="SMART" id="SM00495"/>
    </source>
</evidence>
<dbReference type="InterPro" id="IPR004302">
    <property type="entry name" value="Cellulose/chitin-bd_N"/>
</dbReference>
<dbReference type="GO" id="GO:0004553">
    <property type="term" value="F:hydrolase activity, hydrolyzing O-glycosyl compounds"/>
    <property type="evidence" value="ECO:0007669"/>
    <property type="project" value="InterPro"/>
</dbReference>
<dbReference type="PANTHER" id="PTHR34823:SF1">
    <property type="entry name" value="CHITIN-BINDING TYPE-4 DOMAIN-CONTAINING PROTEIN"/>
    <property type="match status" value="1"/>
</dbReference>
<dbReference type="GO" id="GO:0030246">
    <property type="term" value="F:carbohydrate binding"/>
    <property type="evidence" value="ECO:0007669"/>
    <property type="project" value="InterPro"/>
</dbReference>
<keyword evidence="5" id="KW-0503">Monooxygenase</keyword>
<dbReference type="SUPFAM" id="SSF51055">
    <property type="entry name" value="Carbohydrate binding domain"/>
    <property type="match status" value="1"/>
</dbReference>
<dbReference type="PANTHER" id="PTHR34823">
    <property type="entry name" value="GLCNAC-BINDING PROTEIN A"/>
    <property type="match status" value="1"/>
</dbReference>
<keyword evidence="6" id="KW-1185">Reference proteome</keyword>
<dbReference type="GO" id="GO:0005576">
    <property type="term" value="C:extracellular region"/>
    <property type="evidence" value="ECO:0007669"/>
    <property type="project" value="InterPro"/>
</dbReference>
<dbReference type="Gene3D" id="2.70.50.50">
    <property type="entry name" value="chitin-binding protein cbp21"/>
    <property type="match status" value="1"/>
</dbReference>
<feature type="region of interest" description="Disordered" evidence="3">
    <location>
        <begin position="440"/>
        <end position="468"/>
    </location>
</feature>
<evidence type="ECO:0000313" key="6">
    <source>
        <dbReference type="Proteomes" id="UP001139333"/>
    </source>
</evidence>